<evidence type="ECO:0000256" key="4">
    <source>
        <dbReference type="ARBA" id="ARBA00022452"/>
    </source>
</evidence>
<evidence type="ECO:0000256" key="1">
    <source>
        <dbReference type="ARBA" id="ARBA00004571"/>
    </source>
</evidence>
<keyword evidence="10" id="KW-0998">Cell outer membrane</keyword>
<evidence type="ECO:0000256" key="7">
    <source>
        <dbReference type="ARBA" id="ARBA00023065"/>
    </source>
</evidence>
<dbReference type="EMBL" id="SLXI01000001">
    <property type="protein sequence ID" value="TCP14106.1"/>
    <property type="molecule type" value="Genomic_DNA"/>
</dbReference>
<evidence type="ECO:0000256" key="11">
    <source>
        <dbReference type="SAM" id="SignalP"/>
    </source>
</evidence>
<dbReference type="Proteomes" id="UP000294841">
    <property type="component" value="Unassembled WGS sequence"/>
</dbReference>
<evidence type="ECO:0000256" key="2">
    <source>
        <dbReference type="ARBA" id="ARBA00007539"/>
    </source>
</evidence>
<keyword evidence="6 11" id="KW-0732">Signal</keyword>
<evidence type="ECO:0000256" key="3">
    <source>
        <dbReference type="ARBA" id="ARBA00022448"/>
    </source>
</evidence>
<dbReference type="SUPFAM" id="SSF56935">
    <property type="entry name" value="Porins"/>
    <property type="match status" value="1"/>
</dbReference>
<dbReference type="PANTHER" id="PTHR34501:SF2">
    <property type="entry name" value="OUTER MEMBRANE PORIN F-RELATED"/>
    <property type="match status" value="1"/>
</dbReference>
<reference evidence="13 14" key="1">
    <citation type="submission" date="2019-03" db="EMBL/GenBank/DDBJ databases">
        <title>Genomic Encyclopedia of Type Strains, Phase IV (KMG-IV): sequencing the most valuable type-strain genomes for metagenomic binning, comparative biology and taxonomic classification.</title>
        <authorList>
            <person name="Goeker M."/>
        </authorList>
    </citation>
    <scope>NUCLEOTIDE SEQUENCE [LARGE SCALE GENOMIC DNA]</scope>
    <source>
        <strain evidence="13 14">DSM 28231</strain>
    </source>
</reference>
<comment type="caution">
    <text evidence="13">The sequence shown here is derived from an EMBL/GenBank/DDBJ whole genome shotgun (WGS) entry which is preliminary data.</text>
</comment>
<keyword evidence="9" id="KW-0472">Membrane</keyword>
<dbReference type="InterPro" id="IPR023614">
    <property type="entry name" value="Porin_dom_sf"/>
</dbReference>
<keyword evidence="8" id="KW-0626">Porin</keyword>
<accession>A0A4R2N2K7</accession>
<dbReference type="GO" id="GO:0034220">
    <property type="term" value="P:monoatomic ion transmembrane transport"/>
    <property type="evidence" value="ECO:0007669"/>
    <property type="project" value="InterPro"/>
</dbReference>
<dbReference type="GO" id="GO:0046930">
    <property type="term" value="C:pore complex"/>
    <property type="evidence" value="ECO:0007669"/>
    <property type="project" value="UniProtKB-KW"/>
</dbReference>
<keyword evidence="14" id="KW-1185">Reference proteome</keyword>
<keyword evidence="5" id="KW-0812">Transmembrane</keyword>
<evidence type="ECO:0000313" key="13">
    <source>
        <dbReference type="EMBL" id="TCP14106.1"/>
    </source>
</evidence>
<dbReference type="InterPro" id="IPR050298">
    <property type="entry name" value="Gram-neg_bact_OMP"/>
</dbReference>
<evidence type="ECO:0000313" key="14">
    <source>
        <dbReference type="Proteomes" id="UP000294841"/>
    </source>
</evidence>
<dbReference type="RefSeq" id="WP_132021708.1">
    <property type="nucleotide sequence ID" value="NZ_CP016605.1"/>
</dbReference>
<dbReference type="OrthoDB" id="5689851at2"/>
<feature type="chain" id="PRO_5020553593" evidence="11">
    <location>
        <begin position="21"/>
        <end position="318"/>
    </location>
</feature>
<dbReference type="AlphaFoldDB" id="A0A4R2N2K7"/>
<organism evidence="13 14">
    <name type="scientific">Bisgaardia hudsonensis</name>
    <dbReference type="NCBI Taxonomy" id="109472"/>
    <lineage>
        <taxon>Bacteria</taxon>
        <taxon>Pseudomonadati</taxon>
        <taxon>Pseudomonadota</taxon>
        <taxon>Gammaproteobacteria</taxon>
        <taxon>Pasteurellales</taxon>
        <taxon>Pasteurellaceae</taxon>
        <taxon>Bisgaardia</taxon>
    </lineage>
</organism>
<proteinExistence type="inferred from homology"/>
<dbReference type="PRINTS" id="PR00182">
    <property type="entry name" value="ECOLNEIPORIN"/>
</dbReference>
<dbReference type="Pfam" id="PF13609">
    <property type="entry name" value="Porin_4"/>
    <property type="match status" value="1"/>
</dbReference>
<evidence type="ECO:0000259" key="12">
    <source>
        <dbReference type="Pfam" id="PF13609"/>
    </source>
</evidence>
<evidence type="ECO:0000256" key="10">
    <source>
        <dbReference type="ARBA" id="ARBA00023237"/>
    </source>
</evidence>
<dbReference type="CDD" id="cd00342">
    <property type="entry name" value="gram_neg_porins"/>
    <property type="match status" value="1"/>
</dbReference>
<name>A0A4R2N2K7_9PAST</name>
<dbReference type="InterPro" id="IPR001897">
    <property type="entry name" value="Porin_gammaproteobac"/>
</dbReference>
<protein>
    <submittedName>
        <fullName evidence="13">Putative porin</fullName>
    </submittedName>
</protein>
<dbReference type="Gene3D" id="2.40.160.10">
    <property type="entry name" value="Porin"/>
    <property type="match status" value="1"/>
</dbReference>
<evidence type="ECO:0000256" key="6">
    <source>
        <dbReference type="ARBA" id="ARBA00022729"/>
    </source>
</evidence>
<dbReference type="InterPro" id="IPR033900">
    <property type="entry name" value="Gram_neg_porin_domain"/>
</dbReference>
<evidence type="ECO:0000256" key="5">
    <source>
        <dbReference type="ARBA" id="ARBA00022692"/>
    </source>
</evidence>
<sequence>MKKTLVALAVAAVAATSANAAVVYNQDGTKVDVGGSLRLVLEKETDKRADLNDNGSRVKVKGTHDLGEGLSALGYVELGFKGDFGSEGVTTRRLYAGFEHADIGTLTFGKQLTNADNFGVADPTYKFGGLWTGHFHDAGNKVIHFASKKYSGFSFGADYVFGKADKKDVYGNKVAKNDAYILGAFYDNTYDNGVNVKAELGYTYSNVAANEKSKALKAALGAGYNGFFLGVDYAQTKVTKKEKNKGFQVGASYQVTDMAKLYSAYRQTEQAKVKTKEFALGVGYKLHKQVETFVEYNTSKLKDAKRNNKVYAGLRVHF</sequence>
<comment type="similarity">
    <text evidence="2">Belongs to the Gram-negative porin family.</text>
</comment>
<feature type="signal peptide" evidence="11">
    <location>
        <begin position="1"/>
        <end position="20"/>
    </location>
</feature>
<evidence type="ECO:0000256" key="8">
    <source>
        <dbReference type="ARBA" id="ARBA00023114"/>
    </source>
</evidence>
<dbReference type="GO" id="GO:0009279">
    <property type="term" value="C:cell outer membrane"/>
    <property type="evidence" value="ECO:0007669"/>
    <property type="project" value="UniProtKB-SubCell"/>
</dbReference>
<gene>
    <name evidence="13" type="ORF">EV697_101235</name>
</gene>
<evidence type="ECO:0000256" key="9">
    <source>
        <dbReference type="ARBA" id="ARBA00023136"/>
    </source>
</evidence>
<keyword evidence="4" id="KW-1134">Transmembrane beta strand</keyword>
<keyword evidence="7" id="KW-0406">Ion transport</keyword>
<feature type="domain" description="Porin" evidence="12">
    <location>
        <begin position="7"/>
        <end position="303"/>
    </location>
</feature>
<dbReference type="InterPro" id="IPR001702">
    <property type="entry name" value="Porin_Gram-ve"/>
</dbReference>
<dbReference type="PRINTS" id="PR00183">
    <property type="entry name" value="ECOLIPORIN"/>
</dbReference>
<keyword evidence="3" id="KW-0813">Transport</keyword>
<dbReference type="PANTHER" id="PTHR34501">
    <property type="entry name" value="PROTEIN YDDL-RELATED"/>
    <property type="match status" value="1"/>
</dbReference>
<comment type="subcellular location">
    <subcellularLocation>
        <location evidence="1">Cell outer membrane</location>
        <topology evidence="1">Multi-pass membrane protein</topology>
    </subcellularLocation>
</comment>
<dbReference type="GO" id="GO:0015288">
    <property type="term" value="F:porin activity"/>
    <property type="evidence" value="ECO:0007669"/>
    <property type="project" value="UniProtKB-KW"/>
</dbReference>